<dbReference type="Pfam" id="PF03909">
    <property type="entry name" value="BSD"/>
    <property type="match status" value="2"/>
</dbReference>
<keyword evidence="6" id="KW-0539">Nucleus</keyword>
<dbReference type="Gene3D" id="2.30.29.30">
    <property type="entry name" value="Pleckstrin-homology domain (PH domain)/Phosphotyrosine-binding domain (PTB)"/>
    <property type="match status" value="1"/>
</dbReference>
<keyword evidence="7" id="KW-0175">Coiled coil</keyword>
<evidence type="ECO:0000256" key="2">
    <source>
        <dbReference type="ARBA" id="ARBA00009448"/>
    </source>
</evidence>
<dbReference type="SMART" id="SM00751">
    <property type="entry name" value="BSD"/>
    <property type="match status" value="2"/>
</dbReference>
<evidence type="ECO:0000256" key="6">
    <source>
        <dbReference type="ARBA" id="ARBA00023242"/>
    </source>
</evidence>
<evidence type="ECO:0000256" key="4">
    <source>
        <dbReference type="ARBA" id="ARBA00023015"/>
    </source>
</evidence>
<dbReference type="PANTHER" id="PTHR12856">
    <property type="entry name" value="TRANSCRIPTION INITIATION FACTOR IIH-RELATED"/>
    <property type="match status" value="1"/>
</dbReference>
<feature type="coiled-coil region" evidence="7">
    <location>
        <begin position="537"/>
        <end position="567"/>
    </location>
</feature>
<evidence type="ECO:0000256" key="1">
    <source>
        <dbReference type="ARBA" id="ARBA00004123"/>
    </source>
</evidence>
<name>A0ABR4CJS2_9HELO</name>
<comment type="similarity">
    <text evidence="2">Belongs to the TFB1 family.</text>
</comment>
<reference evidence="9 10" key="1">
    <citation type="journal article" date="2024" name="Commun. Biol.">
        <title>Comparative genomic analysis of thermophilic fungi reveals convergent evolutionary adaptations and gene losses.</title>
        <authorList>
            <person name="Steindorff A.S."/>
            <person name="Aguilar-Pontes M.V."/>
            <person name="Robinson A.J."/>
            <person name="Andreopoulos B."/>
            <person name="LaButti K."/>
            <person name="Kuo A."/>
            <person name="Mondo S."/>
            <person name="Riley R."/>
            <person name="Otillar R."/>
            <person name="Haridas S."/>
            <person name="Lipzen A."/>
            <person name="Grimwood J."/>
            <person name="Schmutz J."/>
            <person name="Clum A."/>
            <person name="Reid I.D."/>
            <person name="Moisan M.C."/>
            <person name="Butler G."/>
            <person name="Nguyen T.T.M."/>
            <person name="Dewar K."/>
            <person name="Conant G."/>
            <person name="Drula E."/>
            <person name="Henrissat B."/>
            <person name="Hansel C."/>
            <person name="Singer S."/>
            <person name="Hutchinson M.I."/>
            <person name="de Vries R.P."/>
            <person name="Natvig D.O."/>
            <person name="Powell A.J."/>
            <person name="Tsang A."/>
            <person name="Grigoriev I.V."/>
        </authorList>
    </citation>
    <scope>NUCLEOTIDE SEQUENCE [LARGE SCALE GENOMIC DNA]</scope>
    <source>
        <strain evidence="9 10">CBS 494.80</strain>
    </source>
</reference>
<gene>
    <name evidence="9" type="ORF">VTL71DRAFT_14699</name>
</gene>
<keyword evidence="3" id="KW-0677">Repeat</keyword>
<evidence type="ECO:0000256" key="5">
    <source>
        <dbReference type="ARBA" id="ARBA00023163"/>
    </source>
</evidence>
<sequence>MAPITGAAVYKKKDGTLTISNDQTSIVWLPHGSDKGVTIPVAYITNLQQTPETAAKVMLKIFDKSPDAAEAVTHTFLFNSPSNPRAEANAIKESLTTLIAALKADDASIPKANGTSGSSSMAMASAVTSKPSGPAAWYDDSQLKVDYQLQESLLKKDMVLNRTYMESRRTKPDTITDSQFNRQFWSTRVNLLRAFAVESNQKKGSYNVLSAVKPRQVDGELKLNISAEQVQLIFSQHPLVRRVYDENVPKLKEADFWSRFFVSRLFKKLKGERITEADATDPTFDRYLDISTDEGLDRRLLSMHIPNIIDLEGNEENQGGSKSGNRKDFTMRPGAMNKVPIIRTLNSLSEKIMAQVAPSDIDPSAPIGMDEATFNALALRDLQGDPEENRIMLNIKEQSRFFSSEKSELSAEAVLYAKQVPGDLLFDLQTDLNPEIMDHDNAGGLDLRSAIGINEDSDSEDEDKTGHVGSKESIADAQRHVLEGIVARRAGLEGTTVQSLSGLSQHIFDRLVLTHATTTEFLHHFWLVFLSGDADKANELAQLVASLERAMDRINAVAADAESEREDVIRIKKEHVRTHYERTKKRIHFKAESVGGGQRVVMEMMEPTIKTLHKASREYRKALAAEGLKTS</sequence>
<keyword evidence="4" id="KW-0805">Transcription regulation</keyword>
<organism evidence="9 10">
    <name type="scientific">Oculimacula yallundae</name>
    <dbReference type="NCBI Taxonomy" id="86028"/>
    <lineage>
        <taxon>Eukaryota</taxon>
        <taxon>Fungi</taxon>
        <taxon>Dikarya</taxon>
        <taxon>Ascomycota</taxon>
        <taxon>Pezizomycotina</taxon>
        <taxon>Leotiomycetes</taxon>
        <taxon>Helotiales</taxon>
        <taxon>Ploettnerulaceae</taxon>
        <taxon>Oculimacula</taxon>
    </lineage>
</organism>
<keyword evidence="5" id="KW-0804">Transcription</keyword>
<dbReference type="EMBL" id="JAZHXI010000007">
    <property type="protein sequence ID" value="KAL2070019.1"/>
    <property type="molecule type" value="Genomic_DNA"/>
</dbReference>
<dbReference type="Proteomes" id="UP001595075">
    <property type="component" value="Unassembled WGS sequence"/>
</dbReference>
<dbReference type="Pfam" id="PF08567">
    <property type="entry name" value="PH_TFIIH"/>
    <property type="match status" value="1"/>
</dbReference>
<dbReference type="CDD" id="cd13229">
    <property type="entry name" value="PH_TFIIH"/>
    <property type="match status" value="1"/>
</dbReference>
<evidence type="ECO:0000313" key="9">
    <source>
        <dbReference type="EMBL" id="KAL2070019.1"/>
    </source>
</evidence>
<comment type="subcellular location">
    <subcellularLocation>
        <location evidence="1">Nucleus</location>
    </subcellularLocation>
</comment>
<evidence type="ECO:0000313" key="10">
    <source>
        <dbReference type="Proteomes" id="UP001595075"/>
    </source>
</evidence>
<proteinExistence type="inferred from homology"/>
<dbReference type="InterPro" id="IPR027079">
    <property type="entry name" value="Tfb1/GTF2H1"/>
</dbReference>
<protein>
    <recommendedName>
        <fullName evidence="8">BSD domain-containing protein</fullName>
    </recommendedName>
</protein>
<evidence type="ECO:0000259" key="8">
    <source>
        <dbReference type="PROSITE" id="PS50858"/>
    </source>
</evidence>
<comment type="caution">
    <text evidence="9">The sequence shown here is derived from an EMBL/GenBank/DDBJ whole genome shotgun (WGS) entry which is preliminary data.</text>
</comment>
<accession>A0ABR4CJS2</accession>
<dbReference type="InterPro" id="IPR005607">
    <property type="entry name" value="BSD_dom"/>
</dbReference>
<dbReference type="InterPro" id="IPR013876">
    <property type="entry name" value="TFIIH_BTF_p62_N"/>
</dbReference>
<dbReference type="PROSITE" id="PS50858">
    <property type="entry name" value="BSD"/>
    <property type="match status" value="1"/>
</dbReference>
<feature type="domain" description="BSD" evidence="8">
    <location>
        <begin position="217"/>
        <end position="268"/>
    </location>
</feature>
<dbReference type="InterPro" id="IPR011993">
    <property type="entry name" value="PH-like_dom_sf"/>
</dbReference>
<evidence type="ECO:0000256" key="7">
    <source>
        <dbReference type="SAM" id="Coils"/>
    </source>
</evidence>
<evidence type="ECO:0000256" key="3">
    <source>
        <dbReference type="ARBA" id="ARBA00022737"/>
    </source>
</evidence>
<keyword evidence="10" id="KW-1185">Reference proteome</keyword>
<dbReference type="SUPFAM" id="SSF50729">
    <property type="entry name" value="PH domain-like"/>
    <property type="match status" value="1"/>
</dbReference>